<protein>
    <submittedName>
        <fullName evidence="1">Isomerase</fullName>
    </submittedName>
</protein>
<keyword evidence="2" id="KW-1185">Reference proteome</keyword>
<accession>A0A918L1M9</accession>
<organism evidence="1 2">
    <name type="scientific">Streptomyces humidus</name>
    <dbReference type="NCBI Taxonomy" id="52259"/>
    <lineage>
        <taxon>Bacteria</taxon>
        <taxon>Bacillati</taxon>
        <taxon>Actinomycetota</taxon>
        <taxon>Actinomycetes</taxon>
        <taxon>Kitasatosporales</taxon>
        <taxon>Streptomycetaceae</taxon>
        <taxon>Streptomyces</taxon>
    </lineage>
</organism>
<reference evidence="1" key="1">
    <citation type="journal article" date="2014" name="Int. J. Syst. Evol. Microbiol.">
        <title>Complete genome sequence of Corynebacterium casei LMG S-19264T (=DSM 44701T), isolated from a smear-ripened cheese.</title>
        <authorList>
            <consortium name="US DOE Joint Genome Institute (JGI-PGF)"/>
            <person name="Walter F."/>
            <person name="Albersmeier A."/>
            <person name="Kalinowski J."/>
            <person name="Ruckert C."/>
        </authorList>
    </citation>
    <scope>NUCLEOTIDE SEQUENCE</scope>
    <source>
        <strain evidence="1">JCM 4386</strain>
    </source>
</reference>
<reference evidence="1" key="2">
    <citation type="submission" date="2020-09" db="EMBL/GenBank/DDBJ databases">
        <authorList>
            <person name="Sun Q."/>
            <person name="Ohkuma M."/>
        </authorList>
    </citation>
    <scope>NUCLEOTIDE SEQUENCE</scope>
    <source>
        <strain evidence="1">JCM 4386</strain>
    </source>
</reference>
<evidence type="ECO:0000313" key="1">
    <source>
        <dbReference type="EMBL" id="GGR73242.1"/>
    </source>
</evidence>
<proteinExistence type="predicted"/>
<sequence>MPQITVEVSSGLGHVDWRGFALELHPLVVETAAARLEACKTRVLRTEADVVGAVAADGDGGPAIVNLTIALLAGRTDETKARLTEAALELLRKHIAPVDGVSLHVSAEVRDLDPSYRKYEA</sequence>
<dbReference type="InterPro" id="IPR014347">
    <property type="entry name" value="Tautomerase/MIF_sf"/>
</dbReference>
<dbReference type="AlphaFoldDB" id="A0A918L1M9"/>
<name>A0A918L1M9_9ACTN</name>
<comment type="caution">
    <text evidence="1">The sequence shown here is derived from an EMBL/GenBank/DDBJ whole genome shotgun (WGS) entry which is preliminary data.</text>
</comment>
<dbReference type="PANTHER" id="PTHR37950">
    <property type="entry name" value="4-HYDROXYPHENYLACETATE CATABOLISM PROTEIN"/>
    <property type="match status" value="1"/>
</dbReference>
<gene>
    <name evidence="1" type="ORF">GCM10010269_10360</name>
</gene>
<dbReference type="Gene3D" id="3.30.429.10">
    <property type="entry name" value="Macrophage Migration Inhibitory Factor"/>
    <property type="match status" value="1"/>
</dbReference>
<dbReference type="EMBL" id="BMTL01000003">
    <property type="protein sequence ID" value="GGR73242.1"/>
    <property type="molecule type" value="Genomic_DNA"/>
</dbReference>
<dbReference type="SUPFAM" id="SSF55331">
    <property type="entry name" value="Tautomerase/MIF"/>
    <property type="match status" value="1"/>
</dbReference>
<dbReference type="GO" id="GO:0008704">
    <property type="term" value="F:5-carboxymethyl-2-hydroxymuconate delta-isomerase activity"/>
    <property type="evidence" value="ECO:0007669"/>
    <property type="project" value="InterPro"/>
</dbReference>
<dbReference type="Pfam" id="PF02962">
    <property type="entry name" value="CHMI"/>
    <property type="match status" value="1"/>
</dbReference>
<dbReference type="RefSeq" id="WP_190148030.1">
    <property type="nucleotide sequence ID" value="NZ_BMTL01000003.1"/>
</dbReference>
<keyword evidence="1" id="KW-0413">Isomerase</keyword>
<dbReference type="PANTHER" id="PTHR37950:SF1">
    <property type="entry name" value="4-HYDROXYPHENYLACETATE CATABOLISM PROTEIN"/>
    <property type="match status" value="1"/>
</dbReference>
<dbReference type="InterPro" id="IPR004220">
    <property type="entry name" value="5-COMe_2-OHmuconate_Isoase"/>
</dbReference>
<dbReference type="Proteomes" id="UP000606194">
    <property type="component" value="Unassembled WGS sequence"/>
</dbReference>
<evidence type="ECO:0000313" key="2">
    <source>
        <dbReference type="Proteomes" id="UP000606194"/>
    </source>
</evidence>